<gene>
    <name evidence="1" type="ORF">CEXT_104091</name>
</gene>
<organism evidence="1 2">
    <name type="scientific">Caerostris extrusa</name>
    <name type="common">Bark spider</name>
    <name type="synonym">Caerostris bankana</name>
    <dbReference type="NCBI Taxonomy" id="172846"/>
    <lineage>
        <taxon>Eukaryota</taxon>
        <taxon>Metazoa</taxon>
        <taxon>Ecdysozoa</taxon>
        <taxon>Arthropoda</taxon>
        <taxon>Chelicerata</taxon>
        <taxon>Arachnida</taxon>
        <taxon>Araneae</taxon>
        <taxon>Araneomorphae</taxon>
        <taxon>Entelegynae</taxon>
        <taxon>Araneoidea</taxon>
        <taxon>Araneidae</taxon>
        <taxon>Caerostris</taxon>
    </lineage>
</organism>
<evidence type="ECO:0000313" key="2">
    <source>
        <dbReference type="Proteomes" id="UP001054945"/>
    </source>
</evidence>
<dbReference type="EMBL" id="BPLR01020569">
    <property type="protein sequence ID" value="GIX80101.1"/>
    <property type="molecule type" value="Genomic_DNA"/>
</dbReference>
<sequence length="73" mass="8652">MAEMELEGAEGNGLFRTPWKYHCGVRMRFLILKRKRRCQEIITTQADRKMLKLNWPFLTTGIEQLKMLPKDIA</sequence>
<dbReference type="AlphaFoldDB" id="A0AAV4N6H7"/>
<proteinExistence type="predicted"/>
<dbReference type="Proteomes" id="UP001054945">
    <property type="component" value="Unassembled WGS sequence"/>
</dbReference>
<comment type="caution">
    <text evidence="1">The sequence shown here is derived from an EMBL/GenBank/DDBJ whole genome shotgun (WGS) entry which is preliminary data.</text>
</comment>
<keyword evidence="2" id="KW-1185">Reference proteome</keyword>
<protein>
    <submittedName>
        <fullName evidence="1">Uncharacterized protein</fullName>
    </submittedName>
</protein>
<reference evidence="1 2" key="1">
    <citation type="submission" date="2021-06" db="EMBL/GenBank/DDBJ databases">
        <title>Caerostris extrusa draft genome.</title>
        <authorList>
            <person name="Kono N."/>
            <person name="Arakawa K."/>
        </authorList>
    </citation>
    <scope>NUCLEOTIDE SEQUENCE [LARGE SCALE GENOMIC DNA]</scope>
</reference>
<name>A0AAV4N6H7_CAEEX</name>
<evidence type="ECO:0000313" key="1">
    <source>
        <dbReference type="EMBL" id="GIX80101.1"/>
    </source>
</evidence>
<accession>A0AAV4N6H7</accession>